<dbReference type="InParanoid" id="A0A7M7LL19"/>
<dbReference type="CDD" id="cd00077">
    <property type="entry name" value="HDc"/>
    <property type="match status" value="1"/>
</dbReference>
<name>A0A7M7LL19_STRPU</name>
<evidence type="ECO:0000259" key="1">
    <source>
        <dbReference type="Pfam" id="PF01966"/>
    </source>
</evidence>
<evidence type="ECO:0000313" key="2">
    <source>
        <dbReference type="EnsemblMetazoa" id="XP_003723933"/>
    </source>
</evidence>
<reference evidence="2" key="2">
    <citation type="submission" date="2021-01" db="UniProtKB">
        <authorList>
            <consortium name="EnsemblMetazoa"/>
        </authorList>
    </citation>
    <scope>IDENTIFICATION</scope>
</reference>
<accession>A0A7M7LL19</accession>
<keyword evidence="3" id="KW-1185">Reference proteome</keyword>
<protein>
    <recommendedName>
        <fullName evidence="1">HD domain-containing protein</fullName>
    </recommendedName>
</protein>
<dbReference type="RefSeq" id="XP_003723933.1">
    <property type="nucleotide sequence ID" value="XM_003723885.3"/>
</dbReference>
<organism evidence="2 3">
    <name type="scientific">Strongylocentrotus purpuratus</name>
    <name type="common">Purple sea urchin</name>
    <dbReference type="NCBI Taxonomy" id="7668"/>
    <lineage>
        <taxon>Eukaryota</taxon>
        <taxon>Metazoa</taxon>
        <taxon>Echinodermata</taxon>
        <taxon>Eleutherozoa</taxon>
        <taxon>Echinozoa</taxon>
        <taxon>Echinoidea</taxon>
        <taxon>Euechinoidea</taxon>
        <taxon>Echinacea</taxon>
        <taxon>Camarodonta</taxon>
        <taxon>Echinidea</taxon>
        <taxon>Strongylocentrotidae</taxon>
        <taxon>Strongylocentrotus</taxon>
    </lineage>
</organism>
<dbReference type="PANTHER" id="PTHR40202">
    <property type="match status" value="1"/>
</dbReference>
<proteinExistence type="predicted"/>
<dbReference type="AlphaFoldDB" id="A0A7M7LL19"/>
<dbReference type="PANTHER" id="PTHR40202:SF1">
    <property type="entry name" value="HD DOMAIN-CONTAINING PROTEIN"/>
    <property type="match status" value="1"/>
</dbReference>
<reference evidence="3" key="1">
    <citation type="submission" date="2015-02" db="EMBL/GenBank/DDBJ databases">
        <title>Genome sequencing for Strongylocentrotus purpuratus.</title>
        <authorList>
            <person name="Murali S."/>
            <person name="Liu Y."/>
            <person name="Vee V."/>
            <person name="English A."/>
            <person name="Wang M."/>
            <person name="Skinner E."/>
            <person name="Han Y."/>
            <person name="Muzny D.M."/>
            <person name="Worley K.C."/>
            <person name="Gibbs R.A."/>
        </authorList>
    </citation>
    <scope>NUCLEOTIDE SEQUENCE</scope>
</reference>
<dbReference type="Gene3D" id="1.10.3210.10">
    <property type="entry name" value="Hypothetical protein af1432"/>
    <property type="match status" value="1"/>
</dbReference>
<dbReference type="GeneID" id="100894127"/>
<dbReference type="InterPro" id="IPR006674">
    <property type="entry name" value="HD_domain"/>
</dbReference>
<dbReference type="Proteomes" id="UP000007110">
    <property type="component" value="Unassembled WGS sequence"/>
</dbReference>
<evidence type="ECO:0000313" key="3">
    <source>
        <dbReference type="Proteomes" id="UP000007110"/>
    </source>
</evidence>
<dbReference type="KEGG" id="spu:100894127"/>
<dbReference type="InterPro" id="IPR052567">
    <property type="entry name" value="OP_Dioxygenase"/>
</dbReference>
<dbReference type="OMA" id="KMTLVHQ"/>
<feature type="domain" description="HD" evidence="1">
    <location>
        <begin position="36"/>
        <end position="112"/>
    </location>
</feature>
<dbReference type="InterPro" id="IPR003607">
    <property type="entry name" value="HD/PDEase_dom"/>
</dbReference>
<dbReference type="OrthoDB" id="445007at2759"/>
<dbReference type="EnsemblMetazoa" id="XM_003723885">
    <property type="protein sequence ID" value="XP_003723933"/>
    <property type="gene ID" value="LOC100894127"/>
</dbReference>
<dbReference type="Pfam" id="PF01966">
    <property type="entry name" value="HD"/>
    <property type="match status" value="1"/>
</dbReference>
<dbReference type="SUPFAM" id="SSF109604">
    <property type="entry name" value="HD-domain/PDEase-like"/>
    <property type="match status" value="1"/>
</dbReference>
<sequence length="194" mass="21805">MDAESVVERIFKLFDDHGSADYIGEPVSQTEHMVQCAMHAEKDGFPQEVIIGALLHDIGHLLGSEQGLARMETGGVILGAANHEMLGEKFLLDLGLPETVCKLVKGHVDAKRYLVYKNEDYRKNLSEASKMTLVHQGGPMDADEAASFEASPYHDVILRMRQWDERAKVEGMEIEPLQRYKDMCRRVIENCCKA</sequence>